<protein>
    <recommendedName>
        <fullName evidence="4">SPW repeat-containing protein</fullName>
    </recommendedName>
</protein>
<proteinExistence type="predicted"/>
<feature type="transmembrane region" description="Helical" evidence="1">
    <location>
        <begin position="46"/>
        <end position="65"/>
    </location>
</feature>
<dbReference type="Proteomes" id="UP000444401">
    <property type="component" value="Unassembled WGS sequence"/>
</dbReference>
<evidence type="ECO:0000256" key="1">
    <source>
        <dbReference type="SAM" id="Phobius"/>
    </source>
</evidence>
<evidence type="ECO:0008006" key="4">
    <source>
        <dbReference type="Google" id="ProtNLM"/>
    </source>
</evidence>
<reference evidence="2 3" key="1">
    <citation type="submission" date="2019-12" db="EMBL/GenBank/DDBJ databases">
        <title>Genomic-based taxomic classification of the family Erythrobacteraceae.</title>
        <authorList>
            <person name="Xu L."/>
        </authorList>
    </citation>
    <scope>NUCLEOTIDE SEQUENCE [LARGE SCALE GENOMIC DNA]</scope>
    <source>
        <strain evidence="2 3">H32</strain>
    </source>
</reference>
<feature type="transmembrane region" description="Helical" evidence="1">
    <location>
        <begin position="72"/>
        <end position="89"/>
    </location>
</feature>
<feature type="transmembrane region" description="Helical" evidence="1">
    <location>
        <begin position="20"/>
        <end position="40"/>
    </location>
</feature>
<keyword evidence="1" id="KW-0472">Membrane</keyword>
<organism evidence="2 3">
    <name type="scientific">Pelagerythrobacter marinus</name>
    <dbReference type="NCBI Taxonomy" id="538382"/>
    <lineage>
        <taxon>Bacteria</taxon>
        <taxon>Pseudomonadati</taxon>
        <taxon>Pseudomonadota</taxon>
        <taxon>Alphaproteobacteria</taxon>
        <taxon>Sphingomonadales</taxon>
        <taxon>Erythrobacteraceae</taxon>
        <taxon>Pelagerythrobacter</taxon>
    </lineage>
</organism>
<evidence type="ECO:0000313" key="2">
    <source>
        <dbReference type="EMBL" id="MXO67814.1"/>
    </source>
</evidence>
<evidence type="ECO:0000313" key="3">
    <source>
        <dbReference type="Proteomes" id="UP000444401"/>
    </source>
</evidence>
<dbReference type="EMBL" id="WTYO01000001">
    <property type="protein sequence ID" value="MXO67814.1"/>
    <property type="molecule type" value="Genomic_DNA"/>
</dbReference>
<name>A0ABW9UV51_9SPHN</name>
<keyword evidence="1" id="KW-1133">Transmembrane helix</keyword>
<dbReference type="RefSeq" id="WP_160732440.1">
    <property type="nucleotide sequence ID" value="NZ_WTYO01000001.1"/>
</dbReference>
<keyword evidence="3" id="KW-1185">Reference proteome</keyword>
<gene>
    <name evidence="2" type="ORF">GRI72_03070</name>
</gene>
<comment type="caution">
    <text evidence="2">The sequence shown here is derived from an EMBL/GenBank/DDBJ whole genome shotgun (WGS) entry which is preliminary data.</text>
</comment>
<keyword evidence="1" id="KW-0812">Transmembrane</keyword>
<sequence length="126" mass="13926">MAKWYKIPLTFRITEREYRANINGINIVFGAVLGFVLAGAEGLPPHDFAGLLFISAFVVVMILYLGSTEYTLFYALATASSIVFLPFLLEVVGVARAEVPQLQPTLAVWAIMIVMAELTRERTNDA</sequence>
<accession>A0ABW9UV51</accession>